<dbReference type="EMBL" id="SJSL01000001">
    <property type="protein sequence ID" value="TCD03701.1"/>
    <property type="molecule type" value="Genomic_DNA"/>
</dbReference>
<keyword evidence="1" id="KW-0732">Signal</keyword>
<dbReference type="PANTHER" id="PTHR30383:SF5">
    <property type="entry name" value="SGNH HYDROLASE-TYPE ESTERASE DOMAIN-CONTAINING PROTEIN"/>
    <property type="match status" value="1"/>
</dbReference>
<dbReference type="GO" id="GO:0004622">
    <property type="term" value="F:phosphatidylcholine lysophospholipase activity"/>
    <property type="evidence" value="ECO:0007669"/>
    <property type="project" value="TreeGrafter"/>
</dbReference>
<feature type="domain" description="SGNH hydrolase-type esterase" evidence="2">
    <location>
        <begin position="44"/>
        <end position="205"/>
    </location>
</feature>
<evidence type="ECO:0000313" key="4">
    <source>
        <dbReference type="Proteomes" id="UP000293347"/>
    </source>
</evidence>
<keyword evidence="3" id="KW-0378">Hydrolase</keyword>
<dbReference type="InterPro" id="IPR036514">
    <property type="entry name" value="SGNH_hydro_sf"/>
</dbReference>
<comment type="caution">
    <text evidence="3">The sequence shown here is derived from an EMBL/GenBank/DDBJ whole genome shotgun (WGS) entry which is preliminary data.</text>
</comment>
<proteinExistence type="predicted"/>
<name>A0A4R0NRH1_9SPHI</name>
<evidence type="ECO:0000256" key="1">
    <source>
        <dbReference type="SAM" id="SignalP"/>
    </source>
</evidence>
<keyword evidence="4" id="KW-1185">Reference proteome</keyword>
<reference evidence="3 4" key="1">
    <citation type="submission" date="2019-02" db="EMBL/GenBank/DDBJ databases">
        <title>Pedobacter sp. RP-1-14 sp. nov., isolated from Arctic soil.</title>
        <authorList>
            <person name="Dahal R.H."/>
        </authorList>
    </citation>
    <scope>NUCLEOTIDE SEQUENCE [LARGE SCALE GENOMIC DNA]</scope>
    <source>
        <strain evidence="3 4">RP-1-14</strain>
    </source>
</reference>
<dbReference type="InterPro" id="IPR013830">
    <property type="entry name" value="SGNH_hydro"/>
</dbReference>
<feature type="signal peptide" evidence="1">
    <location>
        <begin position="1"/>
        <end position="31"/>
    </location>
</feature>
<feature type="chain" id="PRO_5020577156" evidence="1">
    <location>
        <begin position="32"/>
        <end position="250"/>
    </location>
</feature>
<dbReference type="Pfam" id="PF13472">
    <property type="entry name" value="Lipase_GDSL_2"/>
    <property type="match status" value="1"/>
</dbReference>
<sequence length="250" mass="27428">MYNRRTAVKNIAKTIAGVVAGNILLGTPAIAANDHLGPAAGNDGDLVIINAGIGGNTTKDLLGRVEKDCYLHKAELTILMAGTNDMNSVKYIPLKQYEQNMRELAKGILARKSKLIMMTILPCHEPDLLTRHPAAFYEPEGVAGRRKQVNDVIKKIAADYKAHLIDLEHLFNAIGKISDDKDSLLKNLANSNKRDGIHPTANGYRFIAVSVYDYILDHKIPYHKTVCFGDSITKGDAENYPGYLKALLTS</sequence>
<dbReference type="SUPFAM" id="SSF52266">
    <property type="entry name" value="SGNH hydrolase"/>
    <property type="match status" value="1"/>
</dbReference>
<dbReference type="RefSeq" id="WP_131594566.1">
    <property type="nucleotide sequence ID" value="NZ_SJSL01000001.1"/>
</dbReference>
<dbReference type="PANTHER" id="PTHR30383">
    <property type="entry name" value="THIOESTERASE 1/PROTEASE 1/LYSOPHOSPHOLIPASE L1"/>
    <property type="match status" value="1"/>
</dbReference>
<evidence type="ECO:0000259" key="2">
    <source>
        <dbReference type="Pfam" id="PF13472"/>
    </source>
</evidence>
<gene>
    <name evidence="3" type="ORF">EZ437_07035</name>
</gene>
<protein>
    <submittedName>
        <fullName evidence="3">SGNH/GDSL hydrolase family protein</fullName>
    </submittedName>
</protein>
<dbReference type="Proteomes" id="UP000293347">
    <property type="component" value="Unassembled WGS sequence"/>
</dbReference>
<dbReference type="OrthoDB" id="9794725at2"/>
<dbReference type="AlphaFoldDB" id="A0A4R0NRH1"/>
<accession>A0A4R0NRH1</accession>
<organism evidence="3 4">
    <name type="scientific">Pedobacter psychroterrae</name>
    <dbReference type="NCBI Taxonomy" id="2530453"/>
    <lineage>
        <taxon>Bacteria</taxon>
        <taxon>Pseudomonadati</taxon>
        <taxon>Bacteroidota</taxon>
        <taxon>Sphingobacteriia</taxon>
        <taxon>Sphingobacteriales</taxon>
        <taxon>Sphingobacteriaceae</taxon>
        <taxon>Pedobacter</taxon>
    </lineage>
</organism>
<dbReference type="InterPro" id="IPR051532">
    <property type="entry name" value="Ester_Hydrolysis_Enzymes"/>
</dbReference>
<evidence type="ECO:0000313" key="3">
    <source>
        <dbReference type="EMBL" id="TCD03701.1"/>
    </source>
</evidence>
<dbReference type="Gene3D" id="3.40.50.1110">
    <property type="entry name" value="SGNH hydrolase"/>
    <property type="match status" value="1"/>
</dbReference>